<dbReference type="PANTHER" id="PTHR28055">
    <property type="entry name" value="ALTERED INHERITANCE OF MITOCHONDRIA PROTEIN 41, MITOCHONDRIAL"/>
    <property type="match status" value="1"/>
</dbReference>
<dbReference type="InterPro" id="IPR023168">
    <property type="entry name" value="GatB_Yqey_C_2"/>
</dbReference>
<evidence type="ECO:0000313" key="2">
    <source>
        <dbReference type="Proteomes" id="UP000738431"/>
    </source>
</evidence>
<dbReference type="SUPFAM" id="SSF89095">
    <property type="entry name" value="GatB/YqeY motif"/>
    <property type="match status" value="1"/>
</dbReference>
<dbReference type="InterPro" id="IPR019004">
    <property type="entry name" value="YqeY/Aim41"/>
</dbReference>
<dbReference type="PANTHER" id="PTHR28055:SF1">
    <property type="entry name" value="ALTERED INHERITANCE OF MITOCHONDRIA PROTEIN 41, MITOCHONDRIAL"/>
    <property type="match status" value="1"/>
</dbReference>
<sequence length="148" mass="15635">MPVYETLRSDIIAAMKARDSAKATALRTADAAIQRAAMDTNAEIDDALTVATLRKAVKNLSDANSDFAKAGRTDLVEQNEKEIAILEVYLPSQITGAKLEAIVDAALASTGASSRAQMGQVMGVLKKHEQADLIDFGAASKMVQGKLA</sequence>
<evidence type="ECO:0000313" key="1">
    <source>
        <dbReference type="EMBL" id="WRQ88188.1"/>
    </source>
</evidence>
<dbReference type="RefSeq" id="WP_221028782.1">
    <property type="nucleotide sequence ID" value="NZ_CP139781.1"/>
</dbReference>
<dbReference type="EMBL" id="CP139781">
    <property type="protein sequence ID" value="WRQ88188.1"/>
    <property type="molecule type" value="Genomic_DNA"/>
</dbReference>
<reference evidence="1 2" key="2">
    <citation type="submission" date="2023-12" db="EMBL/GenBank/DDBJ databases">
        <title>Description of an unclassified Opitutus bacterium of Verrucomicrobiota.</title>
        <authorList>
            <person name="Zhang D.-F."/>
        </authorList>
    </citation>
    <scope>NUCLEOTIDE SEQUENCE [LARGE SCALE GENOMIC DNA]</scope>
    <source>
        <strain evidence="1 2">WL0086</strain>
    </source>
</reference>
<name>A0ABZ1C9L4_9BACT</name>
<keyword evidence="2" id="KW-1185">Reference proteome</keyword>
<proteinExistence type="predicted"/>
<protein>
    <submittedName>
        <fullName evidence="1">GatB/YqeY domain-containing protein</fullName>
    </submittedName>
</protein>
<dbReference type="Proteomes" id="UP000738431">
    <property type="component" value="Chromosome"/>
</dbReference>
<organism evidence="1 2">
    <name type="scientific">Actomonas aquatica</name>
    <dbReference type="NCBI Taxonomy" id="2866162"/>
    <lineage>
        <taxon>Bacteria</taxon>
        <taxon>Pseudomonadati</taxon>
        <taxon>Verrucomicrobiota</taxon>
        <taxon>Opitutia</taxon>
        <taxon>Opitutales</taxon>
        <taxon>Opitutaceae</taxon>
        <taxon>Actomonas</taxon>
    </lineage>
</organism>
<dbReference type="InterPro" id="IPR042184">
    <property type="entry name" value="YqeY/Aim41_N"/>
</dbReference>
<dbReference type="InterPro" id="IPR003789">
    <property type="entry name" value="Asn/Gln_tRNA_amidoTrase-B-like"/>
</dbReference>
<dbReference type="Pfam" id="PF09424">
    <property type="entry name" value="YqeY"/>
    <property type="match status" value="1"/>
</dbReference>
<dbReference type="Gene3D" id="1.10.10.410">
    <property type="match status" value="1"/>
</dbReference>
<gene>
    <name evidence="1" type="ORF">K1X11_002130</name>
</gene>
<accession>A0ABZ1C9L4</accession>
<dbReference type="Gene3D" id="1.10.1510.10">
    <property type="entry name" value="Uncharacterised protein YqeY/AIM41 PF09424, N-terminal domain"/>
    <property type="match status" value="1"/>
</dbReference>
<reference evidence="1 2" key="1">
    <citation type="submission" date="2021-08" db="EMBL/GenBank/DDBJ databases">
        <authorList>
            <person name="Zhang D."/>
            <person name="Zhang A."/>
            <person name="Wang L."/>
        </authorList>
    </citation>
    <scope>NUCLEOTIDE SEQUENCE [LARGE SCALE GENOMIC DNA]</scope>
    <source>
        <strain evidence="1 2">WL0086</strain>
    </source>
</reference>